<gene>
    <name evidence="2" type="primary">estB</name>
    <name evidence="2" type="ORF">PMF13cell1_02657</name>
</gene>
<dbReference type="PANTHER" id="PTHR43283:SF3">
    <property type="entry name" value="BETA-LACTAMASE FAMILY PROTEIN (AFU_ORTHOLOGUE AFUA_5G07500)"/>
    <property type="match status" value="1"/>
</dbReference>
<organism evidence="2 3">
    <name type="scientific">Blautia producta</name>
    <dbReference type="NCBI Taxonomy" id="33035"/>
    <lineage>
        <taxon>Bacteria</taxon>
        <taxon>Bacillati</taxon>
        <taxon>Bacillota</taxon>
        <taxon>Clostridia</taxon>
        <taxon>Lachnospirales</taxon>
        <taxon>Lachnospiraceae</taxon>
        <taxon>Blautia</taxon>
    </lineage>
</organism>
<evidence type="ECO:0000313" key="2">
    <source>
        <dbReference type="EMBL" id="QBE97104.1"/>
    </source>
</evidence>
<dbReference type="EC" id="3.1.1.-" evidence="2"/>
<keyword evidence="2" id="KW-0378">Hydrolase</keyword>
<dbReference type="InterPro" id="IPR001466">
    <property type="entry name" value="Beta-lactam-related"/>
</dbReference>
<dbReference type="RefSeq" id="WP_165392455.1">
    <property type="nucleotide sequence ID" value="NZ_CP035945.1"/>
</dbReference>
<dbReference type="GO" id="GO:0016787">
    <property type="term" value="F:hydrolase activity"/>
    <property type="evidence" value="ECO:0007669"/>
    <property type="project" value="UniProtKB-KW"/>
</dbReference>
<accession>A0A4P6LX25</accession>
<protein>
    <submittedName>
        <fullName evidence="2">Esterase EstB</fullName>
        <ecNumber evidence="2">3.1.1.-</ecNumber>
    </submittedName>
</protein>
<reference evidence="2 3" key="1">
    <citation type="submission" date="2019-01" db="EMBL/GenBank/DDBJ databases">
        <title>PMF-metabolizing Aryl O-demethylase.</title>
        <authorList>
            <person name="Kim M."/>
        </authorList>
    </citation>
    <scope>NUCLEOTIDE SEQUENCE [LARGE SCALE GENOMIC DNA]</scope>
    <source>
        <strain evidence="2 3">PMF1</strain>
    </source>
</reference>
<evidence type="ECO:0000313" key="3">
    <source>
        <dbReference type="Proteomes" id="UP000289794"/>
    </source>
</evidence>
<dbReference type="EMBL" id="CP035945">
    <property type="protein sequence ID" value="QBE97104.1"/>
    <property type="molecule type" value="Genomic_DNA"/>
</dbReference>
<name>A0A4P6LX25_9FIRM</name>
<dbReference type="Proteomes" id="UP000289794">
    <property type="component" value="Chromosome"/>
</dbReference>
<dbReference type="InterPro" id="IPR012338">
    <property type="entry name" value="Beta-lactam/transpept-like"/>
</dbReference>
<dbReference type="AlphaFoldDB" id="A0A4P6LX25"/>
<evidence type="ECO:0000259" key="1">
    <source>
        <dbReference type="Pfam" id="PF00144"/>
    </source>
</evidence>
<sequence length="391" mass="43776">MRGTEKLDALLKNFVEMERGPAGCALTVRLGEEILYEGYQGYADEGAGKKIGRDTVYRMYSCTKPITAAAAMILLEEGKILLDDPVWWYLPEYKNLTCCHYVGNNMETLIPAADMTIKHLLTMTSGFTYDGECNGTQRETKKVLDAIKQEGFVSTREFAGRLARVPLAFQPGSHWNYGLGLDVMGAVIEEASGMGFGEFLKKRLFEPLEMPNTGFFKEEIPREQLAVMYRYQGGKRLPNESEEYKFSSAYRLESGGGGLLSTVEDMSHFAGMMAKGGIWKDKRILNYRSIELMSRNHLRGEALEDFQDTHRHGWNFMSGYGYGLGVKTLIDLADANCLGSSGEFSWAGAAGTLLSMDPVNRLSVVYAHQLMPDNREEFCHPRILNAVYSII</sequence>
<proteinExistence type="predicted"/>
<feature type="domain" description="Beta-lactamase-related" evidence="1">
    <location>
        <begin position="8"/>
        <end position="377"/>
    </location>
</feature>
<dbReference type="Gene3D" id="3.40.710.10">
    <property type="entry name" value="DD-peptidase/beta-lactamase superfamily"/>
    <property type="match status" value="1"/>
</dbReference>
<dbReference type="KEGG" id="bpro:PMF13cell1_02657"/>
<dbReference type="InterPro" id="IPR050789">
    <property type="entry name" value="Diverse_Enzym_Activities"/>
</dbReference>
<dbReference type="SUPFAM" id="SSF56601">
    <property type="entry name" value="beta-lactamase/transpeptidase-like"/>
    <property type="match status" value="1"/>
</dbReference>
<dbReference type="PANTHER" id="PTHR43283">
    <property type="entry name" value="BETA-LACTAMASE-RELATED"/>
    <property type="match status" value="1"/>
</dbReference>
<dbReference type="Pfam" id="PF00144">
    <property type="entry name" value="Beta-lactamase"/>
    <property type="match status" value="1"/>
</dbReference>